<gene>
    <name evidence="1" type="ORF">AKAME5_002793800</name>
</gene>
<organism evidence="1 2">
    <name type="scientific">Lates japonicus</name>
    <name type="common">Japanese lates</name>
    <dbReference type="NCBI Taxonomy" id="270547"/>
    <lineage>
        <taxon>Eukaryota</taxon>
        <taxon>Metazoa</taxon>
        <taxon>Chordata</taxon>
        <taxon>Craniata</taxon>
        <taxon>Vertebrata</taxon>
        <taxon>Euteleostomi</taxon>
        <taxon>Actinopterygii</taxon>
        <taxon>Neopterygii</taxon>
        <taxon>Teleostei</taxon>
        <taxon>Neoteleostei</taxon>
        <taxon>Acanthomorphata</taxon>
        <taxon>Carangaria</taxon>
        <taxon>Carangaria incertae sedis</taxon>
        <taxon>Centropomidae</taxon>
        <taxon>Lates</taxon>
    </lineage>
</organism>
<accession>A0AAD3M9M6</accession>
<dbReference type="Proteomes" id="UP001279410">
    <property type="component" value="Unassembled WGS sequence"/>
</dbReference>
<reference evidence="1" key="1">
    <citation type="submission" date="2022-08" db="EMBL/GenBank/DDBJ databases">
        <title>Genome sequencing of akame (Lates japonicus).</title>
        <authorList>
            <person name="Hashiguchi Y."/>
            <person name="Takahashi H."/>
        </authorList>
    </citation>
    <scope>NUCLEOTIDE SEQUENCE</scope>
    <source>
        <strain evidence="1">Kochi</strain>
    </source>
</reference>
<protein>
    <submittedName>
        <fullName evidence="1">CUGBP Elav-like family member 5</fullName>
    </submittedName>
</protein>
<dbReference type="EMBL" id="BRZM01003569">
    <property type="protein sequence ID" value="GLD50397.1"/>
    <property type="molecule type" value="Genomic_DNA"/>
</dbReference>
<dbReference type="AlphaFoldDB" id="A0AAD3M9M6"/>
<name>A0AAD3M9M6_LATJO</name>
<evidence type="ECO:0000313" key="1">
    <source>
        <dbReference type="EMBL" id="GLD50397.1"/>
    </source>
</evidence>
<evidence type="ECO:0000313" key="2">
    <source>
        <dbReference type="Proteomes" id="UP001279410"/>
    </source>
</evidence>
<sequence length="91" mass="9708">MMDTDAPQCPANLHPPPAIAQGCAFLTYCARESAIKAQNALHEQKTLPGSCFSPPADFPSIPTQSCPPHILLSPLSPTVPLLLLFLRQSVS</sequence>
<comment type="caution">
    <text evidence="1">The sequence shown here is derived from an EMBL/GenBank/DDBJ whole genome shotgun (WGS) entry which is preliminary data.</text>
</comment>
<proteinExistence type="predicted"/>
<keyword evidence="2" id="KW-1185">Reference proteome</keyword>